<evidence type="ECO:0000313" key="1">
    <source>
        <dbReference type="EMBL" id="ETJ20782.1"/>
    </source>
</evidence>
<gene>
    <name evidence="1" type="ORF">Q604_UNBC18380G0001</name>
</gene>
<dbReference type="EMBL" id="AZMM01018380">
    <property type="protein sequence ID" value="ETJ20782.1"/>
    <property type="molecule type" value="Genomic_DNA"/>
</dbReference>
<comment type="caution">
    <text evidence="1">The sequence shown here is derived from an EMBL/GenBank/DDBJ whole genome shotgun (WGS) entry which is preliminary data.</text>
</comment>
<sequence length="90" mass="10888">MNSNPLFDYIYSNKESINHCYFIIPTEEFEEEAKKKAQYYYGSIQKFMYELQRYDIEPFLMSYDKLIDFCKKQAIDKVVVAGDIMSYHHE</sequence>
<dbReference type="SUPFAM" id="SSF52425">
    <property type="entry name" value="Cryptochrome/photolyase, N-terminal domain"/>
    <property type="match status" value="1"/>
</dbReference>
<accession>W1WRI6</accession>
<feature type="non-terminal residue" evidence="1">
    <location>
        <position position="90"/>
    </location>
</feature>
<proteinExistence type="predicted"/>
<name>W1WRI6_9ZZZZ</name>
<keyword evidence="1" id="KW-0456">Lyase</keyword>
<dbReference type="AlphaFoldDB" id="W1WRI6"/>
<dbReference type="GO" id="GO:0016829">
    <property type="term" value="F:lyase activity"/>
    <property type="evidence" value="ECO:0007669"/>
    <property type="project" value="UniProtKB-KW"/>
</dbReference>
<organism evidence="1">
    <name type="scientific">human gut metagenome</name>
    <dbReference type="NCBI Taxonomy" id="408170"/>
    <lineage>
        <taxon>unclassified sequences</taxon>
        <taxon>metagenomes</taxon>
        <taxon>organismal metagenomes</taxon>
    </lineage>
</organism>
<reference evidence="1" key="1">
    <citation type="submission" date="2013-12" db="EMBL/GenBank/DDBJ databases">
        <title>A Varibaculum cambriense genome reconstructed from a premature infant gut community with otherwise low bacterial novelty that shifts toward anaerobic metabolism during the third week of life.</title>
        <authorList>
            <person name="Brown C.T."/>
            <person name="Sharon I."/>
            <person name="Thomas B.C."/>
            <person name="Castelle C.J."/>
            <person name="Morowitz M.J."/>
            <person name="Banfield J.F."/>
        </authorList>
    </citation>
    <scope>NUCLEOTIDE SEQUENCE</scope>
</reference>
<dbReference type="InterPro" id="IPR036155">
    <property type="entry name" value="Crypto/Photolyase_N_sf"/>
</dbReference>
<protein>
    <submittedName>
        <fullName evidence="1">Deoxyribodipyrimidine photo-lyase</fullName>
    </submittedName>
</protein>